<accession>K8XYH5</accession>
<evidence type="ECO:0000313" key="1">
    <source>
        <dbReference type="EMBL" id="EKT85911.1"/>
    </source>
</evidence>
<reference evidence="1 2" key="2">
    <citation type="journal article" date="2014" name="Emerg. Microbes Infect.">
        <title>Potential impact on kidney infection: a whole-genome analysis of Leptospira santarosai serovar Shermani.</title>
        <authorList>
            <person name="Chou L.F."/>
            <person name="Chen T.W."/>
            <person name="Ko Y.C."/>
            <person name="Pan M.J."/>
            <person name="Tian Y.C."/>
            <person name="Chiu C.H."/>
            <person name="Tang P."/>
            <person name="Hung C.C."/>
            <person name="Yang C.W."/>
        </authorList>
    </citation>
    <scope>NUCLEOTIDE SEQUENCE</scope>
    <source>
        <strain evidence="1 2">LT 821</strain>
    </source>
</reference>
<dbReference type="EMBL" id="CP006694">
    <property type="protein sequence ID" value="EKT85911.1"/>
    <property type="molecule type" value="Genomic_DNA"/>
</dbReference>
<sequence>MNLRTNLRLEAKFSKTYDAVFSRNHLKNTLSLSKVLIPIILNFF</sequence>
<organism evidence="1 2">
    <name type="scientific">Leptospira santarosai serovar Shermani str. LT 821</name>
    <dbReference type="NCBI Taxonomy" id="758847"/>
    <lineage>
        <taxon>Bacteria</taxon>
        <taxon>Pseudomonadati</taxon>
        <taxon>Spirochaetota</taxon>
        <taxon>Spirochaetia</taxon>
        <taxon>Leptospirales</taxon>
        <taxon>Leptospiraceae</taxon>
        <taxon>Leptospira</taxon>
    </lineage>
</organism>
<reference evidence="1 2" key="1">
    <citation type="journal article" date="2012" name="Gene">
        <title>Sequence of Leptospira santarosai serovar Shermani genome and prediction of virulence-associated genes.</title>
        <authorList>
            <person name="Chou L.F."/>
            <person name="Chen Y.T."/>
            <person name="Lu C.W."/>
            <person name="Ko Y.C."/>
            <person name="Tang C.Y."/>
            <person name="Pan M.J."/>
            <person name="Tian Y.C."/>
            <person name="Chiu C.H."/>
            <person name="Hung C.C."/>
            <person name="Yang C.W."/>
        </authorList>
    </citation>
    <scope>NUCLEOTIDE SEQUENCE [LARGE SCALE GENOMIC DNA]</scope>
    <source>
        <strain evidence="1">LT 821</strain>
    </source>
</reference>
<name>K8XYH5_9LEPT</name>
<evidence type="ECO:0000313" key="2">
    <source>
        <dbReference type="Proteomes" id="UP000035800"/>
    </source>
</evidence>
<protein>
    <submittedName>
        <fullName evidence="1">Uncharacterized protein</fullName>
    </submittedName>
</protein>
<dbReference type="KEGG" id="lst:LSS_14876"/>
<dbReference type="PATRIC" id="fig|758847.3.peg.3113"/>
<dbReference type="Proteomes" id="UP000035800">
    <property type="component" value="Chromosome I"/>
</dbReference>
<proteinExistence type="predicted"/>
<gene>
    <name evidence="1" type="ORF">LSS_14876</name>
</gene>
<dbReference type="AlphaFoldDB" id="K8XYH5"/>